<keyword evidence="3 7" id="KW-1133">Transmembrane helix</keyword>
<comment type="similarity">
    <text evidence="7">Belongs to the transglycosylase MltG family.</text>
</comment>
<comment type="subcellular location">
    <subcellularLocation>
        <location evidence="7">Cell membrane</location>
        <topology evidence="7">Single-pass membrane protein</topology>
    </subcellularLocation>
</comment>
<dbReference type="EC" id="4.2.2.29" evidence="7"/>
<comment type="caution">
    <text evidence="8">The sequence shown here is derived from an EMBL/GenBank/DDBJ whole genome shotgun (WGS) entry which is preliminary data.</text>
</comment>
<dbReference type="InterPro" id="IPR003770">
    <property type="entry name" value="MLTG-like"/>
</dbReference>
<evidence type="ECO:0000256" key="5">
    <source>
        <dbReference type="ARBA" id="ARBA00023239"/>
    </source>
</evidence>
<dbReference type="Pfam" id="PF02618">
    <property type="entry name" value="YceG"/>
    <property type="match status" value="1"/>
</dbReference>
<dbReference type="GO" id="GO:0008932">
    <property type="term" value="F:lytic endotransglycosylase activity"/>
    <property type="evidence" value="ECO:0007669"/>
    <property type="project" value="UniProtKB-UniRule"/>
</dbReference>
<evidence type="ECO:0000256" key="6">
    <source>
        <dbReference type="ARBA" id="ARBA00023316"/>
    </source>
</evidence>
<dbReference type="CDD" id="cd08010">
    <property type="entry name" value="MltG_like"/>
    <property type="match status" value="1"/>
</dbReference>
<dbReference type="Gene3D" id="3.30.1490.480">
    <property type="entry name" value="Endolytic murein transglycosylase"/>
    <property type="match status" value="1"/>
</dbReference>
<dbReference type="AlphaFoldDB" id="A0A494Z5X7"/>
<gene>
    <name evidence="7 8" type="primary">mltG</name>
    <name evidence="8" type="ORF">D8M05_03130</name>
</gene>
<dbReference type="GO" id="GO:0009252">
    <property type="term" value="P:peptidoglycan biosynthetic process"/>
    <property type="evidence" value="ECO:0007669"/>
    <property type="project" value="UniProtKB-UniRule"/>
</dbReference>
<comment type="function">
    <text evidence="7">Functions as a peptidoglycan terminase that cleaves nascent peptidoglycan strands endolytically to terminate their elongation.</text>
</comment>
<dbReference type="GO" id="GO:0005886">
    <property type="term" value="C:plasma membrane"/>
    <property type="evidence" value="ECO:0007669"/>
    <property type="project" value="UniProtKB-SubCell"/>
</dbReference>
<keyword evidence="1 7" id="KW-1003">Cell membrane</keyword>
<keyword evidence="2 7" id="KW-0812">Transmembrane</keyword>
<evidence type="ECO:0000313" key="9">
    <source>
        <dbReference type="Proteomes" id="UP000281813"/>
    </source>
</evidence>
<feature type="transmembrane region" description="Helical" evidence="7">
    <location>
        <begin position="27"/>
        <end position="50"/>
    </location>
</feature>
<keyword evidence="5 7" id="KW-0456">Lyase</keyword>
<evidence type="ECO:0000256" key="2">
    <source>
        <dbReference type="ARBA" id="ARBA00022692"/>
    </source>
</evidence>
<organism evidence="8 9">
    <name type="scientific">Oceanobacillus bengalensis</name>
    <dbReference type="NCBI Taxonomy" id="1435466"/>
    <lineage>
        <taxon>Bacteria</taxon>
        <taxon>Bacillati</taxon>
        <taxon>Bacillota</taxon>
        <taxon>Bacilli</taxon>
        <taxon>Bacillales</taxon>
        <taxon>Bacillaceae</taxon>
        <taxon>Oceanobacillus</taxon>
    </lineage>
</organism>
<evidence type="ECO:0000313" key="8">
    <source>
        <dbReference type="EMBL" id="RKQ17894.1"/>
    </source>
</evidence>
<keyword evidence="9" id="KW-1185">Reference proteome</keyword>
<dbReference type="NCBIfam" id="TIGR00247">
    <property type="entry name" value="endolytic transglycosylase MltG"/>
    <property type="match status" value="1"/>
</dbReference>
<dbReference type="EMBL" id="RBZO01000003">
    <property type="protein sequence ID" value="RKQ17894.1"/>
    <property type="molecule type" value="Genomic_DNA"/>
</dbReference>
<keyword evidence="6 7" id="KW-0961">Cell wall biogenesis/degradation</keyword>
<dbReference type="OrthoDB" id="9814591at2"/>
<feature type="site" description="Important for catalytic activity" evidence="7">
    <location>
        <position position="258"/>
    </location>
</feature>
<dbReference type="GO" id="GO:0071555">
    <property type="term" value="P:cell wall organization"/>
    <property type="evidence" value="ECO:0007669"/>
    <property type="project" value="UniProtKB-KW"/>
</dbReference>
<keyword evidence="4 7" id="KW-0472">Membrane</keyword>
<reference evidence="8 9" key="1">
    <citation type="journal article" date="2015" name="Antonie Van Leeuwenhoek">
        <title>Oceanobacillus bengalensis sp. nov., a bacterium isolated from seawater of the Bay of Bengal.</title>
        <authorList>
            <person name="Yongchang O."/>
            <person name="Xiang W."/>
            <person name="Wang G."/>
        </authorList>
    </citation>
    <scope>NUCLEOTIDE SEQUENCE [LARGE SCALE GENOMIC DNA]</scope>
    <source>
        <strain evidence="8 9">MCCC 1K00260</strain>
    </source>
</reference>
<evidence type="ECO:0000256" key="4">
    <source>
        <dbReference type="ARBA" id="ARBA00023136"/>
    </source>
</evidence>
<dbReference type="RefSeq" id="WP_121128551.1">
    <property type="nucleotide sequence ID" value="NZ_JBHUFK010000023.1"/>
</dbReference>
<sequence>MSKKNKDNKFKDNLITRSEEARKVRKIVSIIILALIVIFVIGGISGYNYIRSALEPVDATSEEEIQVEIPLGSSSSTIASILEENEVIKNGLIFRIYIKLNNESEFQAGNYSFTQSMDVDEIINNLKQGKVSLEPLYTITIPEGLTIEQIAEIYAEKLHFTKEEFIEVVDDDDYISELMDKYSVLPEDILNEEIYTPLEGYLYPATYDFYEEEPSIPSIIERMLMETENLIYQNLDAIENKNLTIHEVATFASLVEKEASNEEQRHEIAGVFYNRLEEGMPLQTDPTVAYAVGEHLETTLYEHLEEESPYNTYQVNGLPIGPIANFSRSSLLAVLEPTDSDYFYFLHDSEGKIHYAETLEEHNQNRDDFMN</sequence>
<protein>
    <recommendedName>
        <fullName evidence="7">Endolytic murein transglycosylase</fullName>
        <ecNumber evidence="7">4.2.2.29</ecNumber>
    </recommendedName>
    <alternativeName>
        <fullName evidence="7">Peptidoglycan lytic transglycosylase</fullName>
    </alternativeName>
    <alternativeName>
        <fullName evidence="7">Peptidoglycan polymerization terminase</fullName>
    </alternativeName>
</protein>
<proteinExistence type="inferred from homology"/>
<dbReference type="PANTHER" id="PTHR30518">
    <property type="entry name" value="ENDOLYTIC MUREIN TRANSGLYCOSYLASE"/>
    <property type="match status" value="1"/>
</dbReference>
<evidence type="ECO:0000256" key="1">
    <source>
        <dbReference type="ARBA" id="ARBA00022475"/>
    </source>
</evidence>
<evidence type="ECO:0000256" key="3">
    <source>
        <dbReference type="ARBA" id="ARBA00022989"/>
    </source>
</evidence>
<accession>A0A494Z5X7</accession>
<dbReference type="Proteomes" id="UP000281813">
    <property type="component" value="Unassembled WGS sequence"/>
</dbReference>
<evidence type="ECO:0000256" key="7">
    <source>
        <dbReference type="HAMAP-Rule" id="MF_02065"/>
    </source>
</evidence>
<name>A0A494Z5X7_9BACI</name>
<comment type="catalytic activity">
    <reaction evidence="7">
        <text>a peptidoglycan chain = a peptidoglycan chain with N-acetyl-1,6-anhydromuramyl-[peptide] at the reducing end + a peptidoglycan chain with N-acetylglucosamine at the non-reducing end.</text>
        <dbReference type="EC" id="4.2.2.29"/>
    </reaction>
</comment>
<dbReference type="HAMAP" id="MF_02065">
    <property type="entry name" value="MltG"/>
    <property type="match status" value="1"/>
</dbReference>
<dbReference type="PANTHER" id="PTHR30518:SF2">
    <property type="entry name" value="ENDOLYTIC MUREIN TRANSGLYCOSYLASE"/>
    <property type="match status" value="1"/>
</dbReference>